<dbReference type="Gene3D" id="2.40.33.20">
    <property type="entry name" value="PK beta-barrel domain-like"/>
    <property type="match status" value="1"/>
</dbReference>
<proteinExistence type="predicted"/>
<protein>
    <submittedName>
        <fullName evidence="2">MOSC domain-containing protein</fullName>
    </submittedName>
</protein>
<evidence type="ECO:0000313" key="3">
    <source>
        <dbReference type="Proteomes" id="UP001501496"/>
    </source>
</evidence>
<dbReference type="PROSITE" id="PS51340">
    <property type="entry name" value="MOSC"/>
    <property type="match status" value="1"/>
</dbReference>
<dbReference type="InterPro" id="IPR005302">
    <property type="entry name" value="MoCF_Sase_C"/>
</dbReference>
<feature type="domain" description="MOSC" evidence="1">
    <location>
        <begin position="28"/>
        <end position="163"/>
    </location>
</feature>
<evidence type="ECO:0000259" key="1">
    <source>
        <dbReference type="PROSITE" id="PS51340"/>
    </source>
</evidence>
<dbReference type="PANTHER" id="PTHR30212:SF2">
    <property type="entry name" value="PROTEIN YIIM"/>
    <property type="match status" value="1"/>
</dbReference>
<name>A0ABP8CHJ6_9FLAO</name>
<organism evidence="2 3">
    <name type="scientific">Postechiella marina</name>
    <dbReference type="NCBI Taxonomy" id="943941"/>
    <lineage>
        <taxon>Bacteria</taxon>
        <taxon>Pseudomonadati</taxon>
        <taxon>Bacteroidota</taxon>
        <taxon>Flavobacteriia</taxon>
        <taxon>Flavobacteriales</taxon>
        <taxon>Flavobacteriaceae</taxon>
        <taxon>Postechiella</taxon>
    </lineage>
</organism>
<reference evidence="3" key="1">
    <citation type="journal article" date="2019" name="Int. J. Syst. Evol. Microbiol.">
        <title>The Global Catalogue of Microorganisms (GCM) 10K type strain sequencing project: providing services to taxonomists for standard genome sequencing and annotation.</title>
        <authorList>
            <consortium name="The Broad Institute Genomics Platform"/>
            <consortium name="The Broad Institute Genome Sequencing Center for Infectious Disease"/>
            <person name="Wu L."/>
            <person name="Ma J."/>
        </authorList>
    </citation>
    <scope>NUCLEOTIDE SEQUENCE [LARGE SCALE GENOMIC DNA]</scope>
    <source>
        <strain evidence="3">JCM 17630</strain>
    </source>
</reference>
<dbReference type="InterPro" id="IPR011037">
    <property type="entry name" value="Pyrv_Knase-like_insert_dom_sf"/>
</dbReference>
<comment type="caution">
    <text evidence="2">The sequence shown here is derived from an EMBL/GenBank/DDBJ whole genome shotgun (WGS) entry which is preliminary data.</text>
</comment>
<dbReference type="EMBL" id="BAABCA010000008">
    <property type="protein sequence ID" value="GAA4239383.1"/>
    <property type="molecule type" value="Genomic_DNA"/>
</dbReference>
<evidence type="ECO:0000313" key="2">
    <source>
        <dbReference type="EMBL" id="GAA4239383.1"/>
    </source>
</evidence>
<accession>A0ABP8CHJ6</accession>
<dbReference type="Pfam" id="PF03473">
    <property type="entry name" value="MOSC"/>
    <property type="match status" value="1"/>
</dbReference>
<dbReference type="RefSeq" id="WP_344789515.1">
    <property type="nucleotide sequence ID" value="NZ_BAABCA010000008.1"/>
</dbReference>
<gene>
    <name evidence="2" type="ORF">GCM10022291_33480</name>
</gene>
<dbReference type="InterPro" id="IPR052353">
    <property type="entry name" value="Benzoxazolinone_Detox_Enz"/>
</dbReference>
<dbReference type="Proteomes" id="UP001501496">
    <property type="component" value="Unassembled WGS sequence"/>
</dbReference>
<sequence>MKIISTNLAKPTTIIWKDQKVTTGIYKTPTAHGIYLGKDGVKDDEVSDKKVHGGEFKACYLFSEKHYKYWQNLYPDLSWNWGMFGENLTISNLDETKIYIGDIYKLGEALVQITQPREPCFKFGVKFKSMHALTQFISHGFPGTYVRVLQPGFVKKGDKLIRTEQAQNSLTTHQLFNLLYSKNKEEHLLKRAINNNALPERKRNKLKKFLKSN</sequence>
<dbReference type="SUPFAM" id="SSF50800">
    <property type="entry name" value="PK beta-barrel domain-like"/>
    <property type="match status" value="1"/>
</dbReference>
<keyword evidence="3" id="KW-1185">Reference proteome</keyword>
<dbReference type="PANTHER" id="PTHR30212">
    <property type="entry name" value="PROTEIN YIIM"/>
    <property type="match status" value="1"/>
</dbReference>